<dbReference type="GO" id="GO:0008758">
    <property type="term" value="F:UDP-2,3-diacylglucosamine hydrolase activity"/>
    <property type="evidence" value="ECO:0007669"/>
    <property type="project" value="TreeGrafter"/>
</dbReference>
<dbReference type="InterPro" id="IPR051158">
    <property type="entry name" value="Metallophosphoesterase_sf"/>
</dbReference>
<dbReference type="GO" id="GO:0009245">
    <property type="term" value="P:lipid A biosynthetic process"/>
    <property type="evidence" value="ECO:0007669"/>
    <property type="project" value="TreeGrafter"/>
</dbReference>
<dbReference type="SUPFAM" id="SSF56300">
    <property type="entry name" value="Metallo-dependent phosphatases"/>
    <property type="match status" value="1"/>
</dbReference>
<dbReference type="KEGG" id="rain:Rai3103_03230"/>
<proteinExistence type="predicted"/>
<protein>
    <submittedName>
        <fullName evidence="2">Metallophosphoesterase</fullName>
    </submittedName>
</protein>
<dbReference type="PANTHER" id="PTHR31302">
    <property type="entry name" value="TRANSMEMBRANE PROTEIN WITH METALLOPHOSPHOESTERASE DOMAIN-RELATED"/>
    <property type="match status" value="1"/>
</dbReference>
<dbReference type="EMBL" id="CP045725">
    <property type="protein sequence ID" value="QGF25058.1"/>
    <property type="molecule type" value="Genomic_DNA"/>
</dbReference>
<gene>
    <name evidence="2" type="ORF">Rai3103_03230</name>
</gene>
<dbReference type="Gene3D" id="3.60.21.10">
    <property type="match status" value="1"/>
</dbReference>
<dbReference type="PROSITE" id="PS51257">
    <property type="entry name" value="PROKAR_LIPOPROTEIN"/>
    <property type="match status" value="1"/>
</dbReference>
<organism evidence="2 3">
    <name type="scientific">Raineyella fluvialis</name>
    <dbReference type="NCBI Taxonomy" id="2662261"/>
    <lineage>
        <taxon>Bacteria</taxon>
        <taxon>Bacillati</taxon>
        <taxon>Actinomycetota</taxon>
        <taxon>Actinomycetes</taxon>
        <taxon>Propionibacteriales</taxon>
        <taxon>Propionibacteriaceae</taxon>
        <taxon>Raineyella</taxon>
    </lineage>
</organism>
<name>A0A5Q2FE52_9ACTN</name>
<sequence length="300" mass="32376">MVGRTLLGGAALGAACVAYGHFVELNEFRLRRFSRRLLPAGTAPLRILHLSDIHLLPSHGAKQSWISLLAGLEPDLVVSTGDSLSSDSALDHLEAALGRLLDRPGVFVFGSNDYYRPVLKNPTDYVVKGPSSYDTATRAELDTEALRALFTDRGWADLNNAATTFDLLDHRIEFRGTDDPHIRRDDYASVAGPADPQADLHIGVVHAPYARVLNAMTADGMDLLMAGHTHGGQVCVPFYGALATNCDLDRKRVKGLTTHSTEGRTAALHVSAGLGTSPFAPYRFACPPEATLLTLLPRAR</sequence>
<keyword evidence="3" id="KW-1185">Reference proteome</keyword>
<dbReference type="InterPro" id="IPR029052">
    <property type="entry name" value="Metallo-depent_PP-like"/>
</dbReference>
<dbReference type="InterPro" id="IPR004843">
    <property type="entry name" value="Calcineurin-like_PHP"/>
</dbReference>
<reference evidence="2 3" key="1">
    <citation type="submission" date="2019-10" db="EMBL/GenBank/DDBJ databases">
        <title>Genomic analysis of Raineyella sp. CBA3103.</title>
        <authorList>
            <person name="Roh S.W."/>
        </authorList>
    </citation>
    <scope>NUCLEOTIDE SEQUENCE [LARGE SCALE GENOMIC DNA]</scope>
    <source>
        <strain evidence="2 3">CBA3103</strain>
    </source>
</reference>
<feature type="domain" description="Calcineurin-like phosphoesterase" evidence="1">
    <location>
        <begin position="45"/>
        <end position="231"/>
    </location>
</feature>
<dbReference type="Pfam" id="PF00149">
    <property type="entry name" value="Metallophos"/>
    <property type="match status" value="1"/>
</dbReference>
<evidence type="ECO:0000313" key="3">
    <source>
        <dbReference type="Proteomes" id="UP000386847"/>
    </source>
</evidence>
<dbReference type="GO" id="GO:0016020">
    <property type="term" value="C:membrane"/>
    <property type="evidence" value="ECO:0007669"/>
    <property type="project" value="GOC"/>
</dbReference>
<dbReference type="Proteomes" id="UP000386847">
    <property type="component" value="Chromosome"/>
</dbReference>
<dbReference type="PANTHER" id="PTHR31302:SF20">
    <property type="entry name" value="CONSERVED PROTEIN"/>
    <property type="match status" value="1"/>
</dbReference>
<dbReference type="RefSeq" id="WP_153573585.1">
    <property type="nucleotide sequence ID" value="NZ_CP045725.1"/>
</dbReference>
<dbReference type="AlphaFoldDB" id="A0A5Q2FE52"/>
<evidence type="ECO:0000259" key="1">
    <source>
        <dbReference type="Pfam" id="PF00149"/>
    </source>
</evidence>
<evidence type="ECO:0000313" key="2">
    <source>
        <dbReference type="EMBL" id="QGF25058.1"/>
    </source>
</evidence>
<accession>A0A5Q2FE52</accession>